<protein>
    <submittedName>
        <fullName evidence="2">Uncharacterized protein</fullName>
    </submittedName>
</protein>
<organism evidence="2 3">
    <name type="scientific">Cladonia borealis</name>
    <dbReference type="NCBI Taxonomy" id="184061"/>
    <lineage>
        <taxon>Eukaryota</taxon>
        <taxon>Fungi</taxon>
        <taxon>Dikarya</taxon>
        <taxon>Ascomycota</taxon>
        <taxon>Pezizomycotina</taxon>
        <taxon>Lecanoromycetes</taxon>
        <taxon>OSLEUM clade</taxon>
        <taxon>Lecanoromycetidae</taxon>
        <taxon>Lecanorales</taxon>
        <taxon>Lecanorineae</taxon>
        <taxon>Cladoniaceae</taxon>
        <taxon>Cladonia</taxon>
    </lineage>
</organism>
<dbReference type="AlphaFoldDB" id="A0AA39QWR7"/>
<name>A0AA39QWR7_9LECA</name>
<evidence type="ECO:0000313" key="3">
    <source>
        <dbReference type="Proteomes" id="UP001166286"/>
    </source>
</evidence>
<accession>A0AA39QWR7</accession>
<feature type="region of interest" description="Disordered" evidence="1">
    <location>
        <begin position="1"/>
        <end position="25"/>
    </location>
</feature>
<feature type="region of interest" description="Disordered" evidence="1">
    <location>
        <begin position="193"/>
        <end position="229"/>
    </location>
</feature>
<reference evidence="2" key="1">
    <citation type="submission" date="2023-03" db="EMBL/GenBank/DDBJ databases">
        <title>Complete genome of Cladonia borealis.</title>
        <authorList>
            <person name="Park H."/>
        </authorList>
    </citation>
    <scope>NUCLEOTIDE SEQUENCE</scope>
    <source>
        <strain evidence="2">ANT050790</strain>
    </source>
</reference>
<comment type="caution">
    <text evidence="2">The sequence shown here is derived from an EMBL/GenBank/DDBJ whole genome shotgun (WGS) entry which is preliminary data.</text>
</comment>
<keyword evidence="3" id="KW-1185">Reference proteome</keyword>
<proteinExistence type="predicted"/>
<gene>
    <name evidence="2" type="ORF">JMJ35_007050</name>
</gene>
<dbReference type="EMBL" id="JAFEKC020000015">
    <property type="protein sequence ID" value="KAK0510618.1"/>
    <property type="molecule type" value="Genomic_DNA"/>
</dbReference>
<feature type="compositionally biased region" description="Polar residues" evidence="1">
    <location>
        <begin position="1"/>
        <end position="12"/>
    </location>
</feature>
<evidence type="ECO:0000313" key="2">
    <source>
        <dbReference type="EMBL" id="KAK0510618.1"/>
    </source>
</evidence>
<evidence type="ECO:0000256" key="1">
    <source>
        <dbReference type="SAM" id="MobiDB-lite"/>
    </source>
</evidence>
<dbReference type="Proteomes" id="UP001166286">
    <property type="component" value="Unassembled WGS sequence"/>
</dbReference>
<sequence>MTTAGNGYVISNDTRKSKRESTQHAQTVPNSVYVLYDEVLATHECGLNSQQIDPPLALSMVPDLRPGTMGSFLPSPSAQPGSTFTPSYPTKTVQDYAAPVQRSSEPPSVPAETFGAVALRPTETEIPGSSILPPQELMSQSIDPIILEVSGNSETRKIGILDNQQFPPAVELIPEGQALPRALNENKDSVIESSTIVSEDFNDVSLEPEPSSEKDDPEGSDGPPSDPFPITHVASIARSDNSFAVAPTATLLADSQSTIGAHLPLIPITLASDSILHEGSDGGLILAGATIRPGIQTARDEICSGLNLKFIFTENSSRG</sequence>
<feature type="compositionally biased region" description="Basic and acidic residues" evidence="1">
    <location>
        <begin position="13"/>
        <end position="22"/>
    </location>
</feature>